<dbReference type="EMBL" id="MT104468">
    <property type="protein sequence ID" value="QJD54821.1"/>
    <property type="molecule type" value="Genomic_DNA"/>
</dbReference>
<evidence type="ECO:0000313" key="2">
    <source>
        <dbReference type="Proteomes" id="UP000501738"/>
    </source>
</evidence>
<organism evidence="1 2">
    <name type="scientific">Pseudomonas phage MR5</name>
    <dbReference type="NCBI Taxonomy" id="2711172"/>
    <lineage>
        <taxon>Viruses</taxon>
        <taxon>Duplodnaviria</taxon>
        <taxon>Heunggongvirae</taxon>
        <taxon>Uroviricota</taxon>
        <taxon>Caudoviricetes</taxon>
        <taxon>Autographivirales</taxon>
        <taxon>Autoscriptoviridae</taxon>
        <taxon>Krylovirinae</taxon>
        <taxon>Mojovirus</taxon>
        <taxon>Mojovirus MR5</taxon>
    </lineage>
</organism>
<protein>
    <submittedName>
        <fullName evidence="1">Uncharacterized protein</fullName>
    </submittedName>
</protein>
<evidence type="ECO:0000313" key="1">
    <source>
        <dbReference type="EMBL" id="QJD54821.1"/>
    </source>
</evidence>
<keyword evidence="2" id="KW-1185">Reference proteome</keyword>
<gene>
    <name evidence="1" type="ORF">PssvBMR5_gp53</name>
</gene>
<name>A0A6M3TCR4_9CAUD</name>
<reference evidence="1 2" key="1">
    <citation type="journal article" date="2020" name="Microb. Biotechnol.">
        <title>Phage biocontrol to combat Pseudomonas syringae pathogens causing disease in cherry.</title>
        <authorList>
            <person name="Rabiey M."/>
            <person name="Roy S.R."/>
            <person name="Holtappels D."/>
            <person name="Franceschetti L."/>
            <person name="Quilty B.J."/>
            <person name="Creeth R."/>
            <person name="Sundin G.W."/>
            <person name="Wagemans J."/>
            <person name="Lavigne R."/>
            <person name="Jackson R.W."/>
        </authorList>
    </citation>
    <scope>NUCLEOTIDE SEQUENCE [LARGE SCALE GENOMIC DNA]</scope>
</reference>
<dbReference type="Proteomes" id="UP000501738">
    <property type="component" value="Segment"/>
</dbReference>
<sequence length="155" mass="16583">MSTGMDMITGVWVQEVYRNKALCVSVERMPPTQVENLPMESLAEIAVGAVPAGTSWTSPGLDMGEYPRPPQTVYVHKVSSVLTLVNEELELECSQDNATWWPAVMAGTGLSTLVKAVAGARAFGASGVPIGRYVRVRLKAGLTATGADTKVRIVY</sequence>
<proteinExistence type="predicted"/>
<accession>A0A6M3TCR4</accession>